<gene>
    <name evidence="19" type="ORF">PODLI_1B025706</name>
</gene>
<evidence type="ECO:0000256" key="11">
    <source>
        <dbReference type="ARBA" id="ARBA00022982"/>
    </source>
</evidence>
<dbReference type="Proteomes" id="UP001178461">
    <property type="component" value="Chromosome 5"/>
</dbReference>
<keyword evidence="18" id="KW-0732">Signal</keyword>
<evidence type="ECO:0000313" key="19">
    <source>
        <dbReference type="EMBL" id="CAI5775928.1"/>
    </source>
</evidence>
<protein>
    <recommendedName>
        <fullName evidence="5">NADH dehydrogenase [ubiquinone] 1 beta subcomplex subunit 5, mitochondrial</fullName>
    </recommendedName>
    <alternativeName>
        <fullName evidence="16">Complex I-SGDH</fullName>
    </alternativeName>
    <alternativeName>
        <fullName evidence="15">NADH-ubiquinone oxidoreductase SGDH subunit</fullName>
    </alternativeName>
</protein>
<evidence type="ECO:0000256" key="3">
    <source>
        <dbReference type="ARBA" id="ARBA00007152"/>
    </source>
</evidence>
<evidence type="ECO:0000256" key="5">
    <source>
        <dbReference type="ARBA" id="ARBA00015175"/>
    </source>
</evidence>
<evidence type="ECO:0000256" key="14">
    <source>
        <dbReference type="ARBA" id="ARBA00023136"/>
    </source>
</evidence>
<keyword evidence="8 17" id="KW-0812">Transmembrane</keyword>
<comment type="subunit">
    <text evidence="4">Complex I is composed of 45 different subunits.</text>
</comment>
<evidence type="ECO:0000256" key="2">
    <source>
        <dbReference type="ARBA" id="ARBA00004434"/>
    </source>
</evidence>
<dbReference type="EMBL" id="OX395130">
    <property type="protein sequence ID" value="CAI5775928.1"/>
    <property type="molecule type" value="Genomic_DNA"/>
</dbReference>
<feature type="transmembrane region" description="Helical" evidence="17">
    <location>
        <begin position="74"/>
        <end position="94"/>
    </location>
</feature>
<dbReference type="AlphaFoldDB" id="A0AA35P8D5"/>
<evidence type="ECO:0000256" key="7">
    <source>
        <dbReference type="ARBA" id="ARBA00022660"/>
    </source>
</evidence>
<feature type="signal peptide" evidence="18">
    <location>
        <begin position="1"/>
        <end position="15"/>
    </location>
</feature>
<evidence type="ECO:0000256" key="6">
    <source>
        <dbReference type="ARBA" id="ARBA00022448"/>
    </source>
</evidence>
<organism evidence="19 20">
    <name type="scientific">Podarcis lilfordi</name>
    <name type="common">Lilford's wall lizard</name>
    <dbReference type="NCBI Taxonomy" id="74358"/>
    <lineage>
        <taxon>Eukaryota</taxon>
        <taxon>Metazoa</taxon>
        <taxon>Chordata</taxon>
        <taxon>Craniata</taxon>
        <taxon>Vertebrata</taxon>
        <taxon>Euteleostomi</taxon>
        <taxon>Lepidosauria</taxon>
        <taxon>Squamata</taxon>
        <taxon>Bifurcata</taxon>
        <taxon>Unidentata</taxon>
        <taxon>Episquamata</taxon>
        <taxon>Laterata</taxon>
        <taxon>Lacertibaenia</taxon>
        <taxon>Lacertidae</taxon>
        <taxon>Podarcis</taxon>
    </lineage>
</organism>
<reference evidence="19" key="1">
    <citation type="submission" date="2022-12" db="EMBL/GenBank/DDBJ databases">
        <authorList>
            <person name="Alioto T."/>
            <person name="Alioto T."/>
            <person name="Gomez Garrido J."/>
        </authorList>
    </citation>
    <scope>NUCLEOTIDE SEQUENCE</scope>
</reference>
<sequence length="190" mass="21649">MAAMSLLLRAAAAFAARRTFPGPGLWGRFSLPGRAAGRSVLVAPVRHGSGGGKRMFVIQATDFYDRRFLLLLRFYVLLTGIPVALIITFVNVFIGKAELAEIPEGYVPEHWEYYRHPITRWIARNMLDPPEKDYEKGLAYLYAESEKLELRRQEKTARKLMQQRGDGPWHFYETTPASLIDYSNKATPDN</sequence>
<keyword evidence="14 17" id="KW-0472">Membrane</keyword>
<accession>A0AA35P8D5</accession>
<keyword evidence="9" id="KW-0999">Mitochondrion inner membrane</keyword>
<dbReference type="InterPro" id="IPR019173">
    <property type="entry name" value="NADH_UbQ_OxRdtase_B5_su"/>
</dbReference>
<evidence type="ECO:0000256" key="8">
    <source>
        <dbReference type="ARBA" id="ARBA00022692"/>
    </source>
</evidence>
<evidence type="ECO:0000256" key="10">
    <source>
        <dbReference type="ARBA" id="ARBA00022946"/>
    </source>
</evidence>
<feature type="chain" id="PRO_5041465351" description="NADH dehydrogenase [ubiquinone] 1 beta subcomplex subunit 5, mitochondrial" evidence="18">
    <location>
        <begin position="16"/>
        <end position="190"/>
    </location>
</feature>
<keyword evidence="10" id="KW-0809">Transit peptide</keyword>
<keyword evidence="20" id="KW-1185">Reference proteome</keyword>
<comment type="similarity">
    <text evidence="3">Belongs to the complex I NDUFB5 subunit family.</text>
</comment>
<evidence type="ECO:0000256" key="9">
    <source>
        <dbReference type="ARBA" id="ARBA00022792"/>
    </source>
</evidence>
<proteinExistence type="inferred from homology"/>
<evidence type="ECO:0000256" key="18">
    <source>
        <dbReference type="SAM" id="SignalP"/>
    </source>
</evidence>
<keyword evidence="11" id="KW-0249">Electron transport</keyword>
<keyword evidence="7" id="KW-0679">Respiratory chain</keyword>
<evidence type="ECO:0000256" key="1">
    <source>
        <dbReference type="ARBA" id="ARBA00003195"/>
    </source>
</evidence>
<evidence type="ECO:0000256" key="12">
    <source>
        <dbReference type="ARBA" id="ARBA00022989"/>
    </source>
</evidence>
<dbReference type="PANTHER" id="PTHR13178:SF0">
    <property type="entry name" value="NADH DEHYDROGENASE [UBIQUINONE] 1 BETA SUBCOMPLEX SUBUNIT 5, MITOCHONDRIAL"/>
    <property type="match status" value="1"/>
</dbReference>
<name>A0AA35P8D5_9SAUR</name>
<keyword evidence="13" id="KW-0496">Mitochondrion</keyword>
<comment type="subcellular location">
    <subcellularLocation>
        <location evidence="2">Mitochondrion inner membrane</location>
        <topology evidence="2">Single-pass membrane protein</topology>
    </subcellularLocation>
</comment>
<dbReference type="Pfam" id="PF09781">
    <property type="entry name" value="NDUF_B5"/>
    <property type="match status" value="1"/>
</dbReference>
<evidence type="ECO:0000256" key="15">
    <source>
        <dbReference type="ARBA" id="ARBA00032395"/>
    </source>
</evidence>
<keyword evidence="6" id="KW-0813">Transport</keyword>
<evidence type="ECO:0000313" key="20">
    <source>
        <dbReference type="Proteomes" id="UP001178461"/>
    </source>
</evidence>
<dbReference type="PANTHER" id="PTHR13178">
    <property type="entry name" value="NADH-UBIQUINONE OXIDOREDUCTASE SGDH SUBUNIT"/>
    <property type="match status" value="1"/>
</dbReference>
<evidence type="ECO:0000256" key="16">
    <source>
        <dbReference type="ARBA" id="ARBA00032550"/>
    </source>
</evidence>
<evidence type="ECO:0000256" key="17">
    <source>
        <dbReference type="SAM" id="Phobius"/>
    </source>
</evidence>
<evidence type="ECO:0000256" key="4">
    <source>
        <dbReference type="ARBA" id="ARBA00011533"/>
    </source>
</evidence>
<evidence type="ECO:0000256" key="13">
    <source>
        <dbReference type="ARBA" id="ARBA00023128"/>
    </source>
</evidence>
<dbReference type="GO" id="GO:0005743">
    <property type="term" value="C:mitochondrial inner membrane"/>
    <property type="evidence" value="ECO:0007669"/>
    <property type="project" value="UniProtKB-SubCell"/>
</dbReference>
<keyword evidence="12 17" id="KW-1133">Transmembrane helix</keyword>
<comment type="function">
    <text evidence="1">Accessory subunit of the mitochondrial membrane respiratory chain NADH dehydrogenase (Complex I), that is believed not to be involved in catalysis. Complex I functions in the transfer of electrons from NADH to the respiratory chain. The immediate electron acceptor for the enzyme is believed to be ubiquinone.</text>
</comment>